<reference evidence="2 3" key="1">
    <citation type="journal article" date="2020" name="ISME J.">
        <title>Comparative genomics reveals insights into cyanobacterial evolution and habitat adaptation.</title>
        <authorList>
            <person name="Chen M.Y."/>
            <person name="Teng W.K."/>
            <person name="Zhao L."/>
            <person name="Hu C.X."/>
            <person name="Zhou Y.K."/>
            <person name="Han B.P."/>
            <person name="Song L.R."/>
            <person name="Shu W.S."/>
        </authorList>
    </citation>
    <scope>NUCLEOTIDE SEQUENCE [LARGE SCALE GENOMIC DNA]</scope>
    <source>
        <strain evidence="2 3">FACHB-288</strain>
    </source>
</reference>
<sequence length="83" mass="9516">MRWDMSILRESPWYQEILTEGEQKGLQQGAQRQLIQVLRLRFGEIPQSVQANLENQSVEQLENLMAVAIAVNSLDEFIQSLTG</sequence>
<gene>
    <name evidence="2" type="ORF">H6G24_33090</name>
</gene>
<evidence type="ECO:0000313" key="3">
    <source>
        <dbReference type="Proteomes" id="UP000658514"/>
    </source>
</evidence>
<accession>A0ABR8AJN8</accession>
<feature type="domain" description="DUF4351" evidence="1">
    <location>
        <begin position="23"/>
        <end position="77"/>
    </location>
</feature>
<organism evidence="2 3">
    <name type="scientific">Calothrix parietina FACHB-288</name>
    <dbReference type="NCBI Taxonomy" id="2692896"/>
    <lineage>
        <taxon>Bacteria</taxon>
        <taxon>Bacillati</taxon>
        <taxon>Cyanobacteriota</taxon>
        <taxon>Cyanophyceae</taxon>
        <taxon>Nostocales</taxon>
        <taxon>Calotrichaceae</taxon>
        <taxon>Calothrix</taxon>
    </lineage>
</organism>
<dbReference type="Pfam" id="PF14261">
    <property type="entry name" value="DUF4351"/>
    <property type="match status" value="1"/>
</dbReference>
<protein>
    <submittedName>
        <fullName evidence="2">DUF4351 domain-containing protein</fullName>
    </submittedName>
</protein>
<comment type="caution">
    <text evidence="2">The sequence shown here is derived from an EMBL/GenBank/DDBJ whole genome shotgun (WGS) entry which is preliminary data.</text>
</comment>
<evidence type="ECO:0000313" key="2">
    <source>
        <dbReference type="EMBL" id="MBD2200247.1"/>
    </source>
</evidence>
<name>A0ABR8AJN8_9CYAN</name>
<dbReference type="EMBL" id="JACJQH010000081">
    <property type="protein sequence ID" value="MBD2200247.1"/>
    <property type="molecule type" value="Genomic_DNA"/>
</dbReference>
<dbReference type="Proteomes" id="UP000658514">
    <property type="component" value="Unassembled WGS sequence"/>
</dbReference>
<keyword evidence="3" id="KW-1185">Reference proteome</keyword>
<proteinExistence type="predicted"/>
<dbReference type="InterPro" id="IPR025587">
    <property type="entry name" value="DUF4351"/>
</dbReference>
<evidence type="ECO:0000259" key="1">
    <source>
        <dbReference type="Pfam" id="PF14261"/>
    </source>
</evidence>